<sequence>MAYVISDACVSCGSCEGECPVGAIAAGDGQYVIDANTCIDCGSCAGCCPTGAISAE</sequence>
<feature type="domain" description="4Fe-4S ferredoxin-type" evidence="1">
    <location>
        <begin position="29"/>
        <end position="56"/>
    </location>
</feature>
<dbReference type="AlphaFoldDB" id="A0A371AXY8"/>
<evidence type="ECO:0000313" key="3">
    <source>
        <dbReference type="Proteomes" id="UP000255036"/>
    </source>
</evidence>
<name>A0A371AXY8_9FIRM</name>
<feature type="domain" description="4Fe-4S ferredoxin-type" evidence="1">
    <location>
        <begin position="1"/>
        <end position="28"/>
    </location>
</feature>
<organism evidence="2 3">
    <name type="scientific">Anaerosacchariphilus polymeriproducens</name>
    <dbReference type="NCBI Taxonomy" id="1812858"/>
    <lineage>
        <taxon>Bacteria</taxon>
        <taxon>Bacillati</taxon>
        <taxon>Bacillota</taxon>
        <taxon>Clostridia</taxon>
        <taxon>Lachnospirales</taxon>
        <taxon>Lachnospiraceae</taxon>
        <taxon>Anaerosacchariphilus</taxon>
    </lineage>
</organism>
<reference evidence="2 3" key="1">
    <citation type="submission" date="2018-07" db="EMBL/GenBank/DDBJ databases">
        <title>Anaerosacharophilus polymeroproducens gen. nov. sp. nov., an anaerobic bacterium isolated from salt field.</title>
        <authorList>
            <person name="Kim W."/>
            <person name="Yang S.-H."/>
            <person name="Oh J."/>
            <person name="Lee J.-H."/>
            <person name="Kwon K.K."/>
        </authorList>
    </citation>
    <scope>NUCLEOTIDE SEQUENCE [LARGE SCALE GENOMIC DNA]</scope>
    <source>
        <strain evidence="2 3">MCWD5</strain>
    </source>
</reference>
<dbReference type="PROSITE" id="PS51379">
    <property type="entry name" value="4FE4S_FER_2"/>
    <property type="match status" value="2"/>
</dbReference>
<gene>
    <name evidence="2" type="ORF">DWV06_02975</name>
</gene>
<dbReference type="RefSeq" id="WP_115480687.1">
    <property type="nucleotide sequence ID" value="NZ_QRCT01000012.1"/>
</dbReference>
<proteinExistence type="predicted"/>
<dbReference type="Pfam" id="PF13187">
    <property type="entry name" value="Fer4_9"/>
    <property type="match status" value="1"/>
</dbReference>
<accession>A0A371AXY8</accession>
<dbReference type="SUPFAM" id="SSF54862">
    <property type="entry name" value="4Fe-4S ferredoxins"/>
    <property type="match status" value="1"/>
</dbReference>
<dbReference type="OrthoDB" id="9803397at2"/>
<comment type="caution">
    <text evidence="2">The sequence shown here is derived from an EMBL/GenBank/DDBJ whole genome shotgun (WGS) entry which is preliminary data.</text>
</comment>
<keyword evidence="3" id="KW-1185">Reference proteome</keyword>
<dbReference type="InterPro" id="IPR017896">
    <property type="entry name" value="4Fe4S_Fe-S-bd"/>
</dbReference>
<dbReference type="EMBL" id="QRCT01000012">
    <property type="protein sequence ID" value="RDU24454.1"/>
    <property type="molecule type" value="Genomic_DNA"/>
</dbReference>
<evidence type="ECO:0000313" key="2">
    <source>
        <dbReference type="EMBL" id="RDU24454.1"/>
    </source>
</evidence>
<dbReference type="Proteomes" id="UP000255036">
    <property type="component" value="Unassembled WGS sequence"/>
</dbReference>
<evidence type="ECO:0000259" key="1">
    <source>
        <dbReference type="PROSITE" id="PS51379"/>
    </source>
</evidence>
<dbReference type="Gene3D" id="3.30.70.20">
    <property type="match status" value="1"/>
</dbReference>
<protein>
    <submittedName>
        <fullName evidence="2">Ferredoxin</fullName>
    </submittedName>
</protein>